<accession>A0A2G1BQZ7</accession>
<proteinExistence type="predicted"/>
<organism evidence="1 2">
    <name type="scientific">Tenacibaculum discolor</name>
    <dbReference type="NCBI Taxonomy" id="361581"/>
    <lineage>
        <taxon>Bacteria</taxon>
        <taxon>Pseudomonadati</taxon>
        <taxon>Bacteroidota</taxon>
        <taxon>Flavobacteriia</taxon>
        <taxon>Flavobacteriales</taxon>
        <taxon>Flavobacteriaceae</taxon>
        <taxon>Tenacibaculum</taxon>
    </lineage>
</organism>
<evidence type="ECO:0008006" key="3">
    <source>
        <dbReference type="Google" id="ProtNLM"/>
    </source>
</evidence>
<comment type="caution">
    <text evidence="1">The sequence shown here is derived from an EMBL/GenBank/DDBJ whole genome shotgun (WGS) entry which is preliminary data.</text>
</comment>
<evidence type="ECO:0000313" key="1">
    <source>
        <dbReference type="EMBL" id="PHN96005.1"/>
    </source>
</evidence>
<gene>
    <name evidence="1" type="ORF">CSC81_17235</name>
</gene>
<name>A0A2G1BQZ7_9FLAO</name>
<reference evidence="1 2" key="1">
    <citation type="journal article" date="2016" name="Nat. Commun.">
        <title>Microbial interactions lead to rapid micro-scale successions on model marine particles.</title>
        <authorList>
            <person name="Datta M.S."/>
            <person name="Sliwerska E."/>
            <person name="Gore J."/>
            <person name="Polz M.F."/>
            <person name="Cordero O.X."/>
        </authorList>
    </citation>
    <scope>NUCLEOTIDE SEQUENCE [LARGE SCALE GENOMIC DNA]</scope>
    <source>
        <strain evidence="1 2">4G03</strain>
    </source>
</reference>
<dbReference type="Pfam" id="PF00300">
    <property type="entry name" value="His_Phos_1"/>
    <property type="match status" value="1"/>
</dbReference>
<dbReference type="InterPro" id="IPR029033">
    <property type="entry name" value="His_PPase_superfam"/>
</dbReference>
<dbReference type="Proteomes" id="UP000222163">
    <property type="component" value="Unassembled WGS sequence"/>
</dbReference>
<evidence type="ECO:0000313" key="2">
    <source>
        <dbReference type="Proteomes" id="UP000222163"/>
    </source>
</evidence>
<sequence length="124" mass="13829">MDGLAEVDLYTDRYRSPETIRKENPGRWEEFQISPARFFGRDDDEFRDGVLRGFAAILADPKQSTIAVFSHGMPIKTVLLHILGLTTAVKFTIGQCSVTRVTGESIDALRIESVNETLISPRAS</sequence>
<dbReference type="InterPro" id="IPR013078">
    <property type="entry name" value="His_Pase_superF_clade-1"/>
</dbReference>
<dbReference type="EMBL" id="PDUU01000591">
    <property type="protein sequence ID" value="PHN96005.1"/>
    <property type="molecule type" value="Genomic_DNA"/>
</dbReference>
<protein>
    <recommendedName>
        <fullName evidence="3">Histidine phosphatase family protein</fullName>
    </recommendedName>
</protein>
<dbReference type="SUPFAM" id="SSF53254">
    <property type="entry name" value="Phosphoglycerate mutase-like"/>
    <property type="match status" value="1"/>
</dbReference>
<dbReference type="AlphaFoldDB" id="A0A2G1BQZ7"/>
<dbReference type="Gene3D" id="3.40.50.1240">
    <property type="entry name" value="Phosphoglycerate mutase-like"/>
    <property type="match status" value="1"/>
</dbReference>